<gene>
    <name evidence="2" type="ORF">LTR09_007350</name>
</gene>
<keyword evidence="3" id="KW-1185">Reference proteome</keyword>
<feature type="compositionally biased region" description="Low complexity" evidence="1">
    <location>
        <begin position="253"/>
        <end position="272"/>
    </location>
</feature>
<protein>
    <submittedName>
        <fullName evidence="2">Uncharacterized protein</fullName>
    </submittedName>
</protein>
<organism evidence="2 3">
    <name type="scientific">Extremus antarcticus</name>
    <dbReference type="NCBI Taxonomy" id="702011"/>
    <lineage>
        <taxon>Eukaryota</taxon>
        <taxon>Fungi</taxon>
        <taxon>Dikarya</taxon>
        <taxon>Ascomycota</taxon>
        <taxon>Pezizomycotina</taxon>
        <taxon>Dothideomycetes</taxon>
        <taxon>Dothideomycetidae</taxon>
        <taxon>Mycosphaerellales</taxon>
        <taxon>Extremaceae</taxon>
        <taxon>Extremus</taxon>
    </lineage>
</organism>
<dbReference type="EMBL" id="JAWDJX010000026">
    <property type="protein sequence ID" value="KAK3051327.1"/>
    <property type="molecule type" value="Genomic_DNA"/>
</dbReference>
<name>A0AAJ0GAY7_9PEZI</name>
<sequence>MSQLANAPSFAGPLSAFVGGGNGYPQPRGQGNPQGYHFQAPSNPYTSAASYAQSVPASAVQAPSVAPQRRSASPTHQLQPNASNLGQPNTSTPPTKYPMAAPQLPNSPAKQQSADNSTNASIASPATPQSPGSRTLEQQRVVLLLSINSDLLDEANRLQAQGSGGATSEKHQQMLQQTGQDGKYATPEYMQCMRYVQANIAYLAPKAQQQPGMKTQPGPAYMRPPPQMPQLREKYEQLRELFPGWQGMEHRMSASAASPVANAQAGQANGAK</sequence>
<feature type="region of interest" description="Disordered" evidence="1">
    <location>
        <begin position="1"/>
        <end position="135"/>
    </location>
</feature>
<evidence type="ECO:0000256" key="1">
    <source>
        <dbReference type="SAM" id="MobiDB-lite"/>
    </source>
</evidence>
<dbReference type="Proteomes" id="UP001271007">
    <property type="component" value="Unassembled WGS sequence"/>
</dbReference>
<feature type="compositionally biased region" description="Polar residues" evidence="1">
    <location>
        <begin position="70"/>
        <end position="94"/>
    </location>
</feature>
<evidence type="ECO:0000313" key="2">
    <source>
        <dbReference type="EMBL" id="KAK3051327.1"/>
    </source>
</evidence>
<comment type="caution">
    <text evidence="2">The sequence shown here is derived from an EMBL/GenBank/DDBJ whole genome shotgun (WGS) entry which is preliminary data.</text>
</comment>
<feature type="compositionally biased region" description="Polar residues" evidence="1">
    <location>
        <begin position="104"/>
        <end position="135"/>
    </location>
</feature>
<feature type="compositionally biased region" description="Low complexity" evidence="1">
    <location>
        <begin position="47"/>
        <end position="68"/>
    </location>
</feature>
<dbReference type="AlphaFoldDB" id="A0AAJ0GAY7"/>
<feature type="region of interest" description="Disordered" evidence="1">
    <location>
        <begin position="250"/>
        <end position="272"/>
    </location>
</feature>
<evidence type="ECO:0000313" key="3">
    <source>
        <dbReference type="Proteomes" id="UP001271007"/>
    </source>
</evidence>
<proteinExistence type="predicted"/>
<reference evidence="2" key="1">
    <citation type="submission" date="2023-04" db="EMBL/GenBank/DDBJ databases">
        <title>Black Yeasts Isolated from many extreme environments.</title>
        <authorList>
            <person name="Coleine C."/>
            <person name="Stajich J.E."/>
            <person name="Selbmann L."/>
        </authorList>
    </citation>
    <scope>NUCLEOTIDE SEQUENCE</scope>
    <source>
        <strain evidence="2">CCFEE 5312</strain>
    </source>
</reference>
<accession>A0AAJ0GAY7</accession>